<dbReference type="InterPro" id="IPR038690">
    <property type="entry name" value="NusG_2_sf"/>
</dbReference>
<keyword evidence="1" id="KW-0812">Transmembrane</keyword>
<sequence>MGARDWLALAKPGDYLVFVALAALTALSCLHFWSSERPSLVVVRAKGKTVASLPLDRAAKLEVRGPLGITHVEVEPGRARVAADPGPRQYCVKQGWLTRAGAIAICAPNEVSVALEGGQSRYDSMSY</sequence>
<dbReference type="EMBL" id="JBDIVE010000001">
    <property type="protein sequence ID" value="MEN3067155.1"/>
    <property type="molecule type" value="Genomic_DNA"/>
</dbReference>
<proteinExistence type="predicted"/>
<feature type="transmembrane region" description="Helical" evidence="1">
    <location>
        <begin position="15"/>
        <end position="34"/>
    </location>
</feature>
<dbReference type="RefSeq" id="WP_345917923.1">
    <property type="nucleotide sequence ID" value="NZ_JBDIVE010000001.1"/>
</dbReference>
<accession>A0ABU9YTV4</accession>
<dbReference type="Gene3D" id="2.60.320.10">
    <property type="entry name" value="N-utilization substance G protein NusG, insert domain"/>
    <property type="match status" value="1"/>
</dbReference>
<gene>
    <name evidence="2" type="ORF">ABDB84_01620</name>
</gene>
<dbReference type="CDD" id="cd09910">
    <property type="entry name" value="NGN-insert_like"/>
    <property type="match status" value="1"/>
</dbReference>
<dbReference type="PROSITE" id="PS51257">
    <property type="entry name" value="PROKAR_LIPOPROTEIN"/>
    <property type="match status" value="1"/>
</dbReference>
<keyword evidence="3" id="KW-1185">Reference proteome</keyword>
<dbReference type="Pfam" id="PF07009">
    <property type="entry name" value="NusG_II"/>
    <property type="match status" value="1"/>
</dbReference>
<name>A0ABU9YTV4_9RHOO</name>
<organism evidence="2 3">
    <name type="scientific">Uliginosibacterium sediminicola</name>
    <dbReference type="NCBI Taxonomy" id="2024550"/>
    <lineage>
        <taxon>Bacteria</taxon>
        <taxon>Pseudomonadati</taxon>
        <taxon>Pseudomonadota</taxon>
        <taxon>Betaproteobacteria</taxon>
        <taxon>Rhodocyclales</taxon>
        <taxon>Zoogloeaceae</taxon>
        <taxon>Uliginosibacterium</taxon>
    </lineage>
</organism>
<evidence type="ECO:0000256" key="1">
    <source>
        <dbReference type="SAM" id="Phobius"/>
    </source>
</evidence>
<reference evidence="2 3" key="1">
    <citation type="journal article" date="2018" name="Int. J. Syst. Evol. Microbiol.">
        <title>Uliginosibacterium sediminicola sp. nov., isolated from freshwater sediment.</title>
        <authorList>
            <person name="Hwang W.M."/>
            <person name="Kim S.M."/>
            <person name="Kang K."/>
            <person name="Ahn T.Y."/>
        </authorList>
    </citation>
    <scope>NUCLEOTIDE SEQUENCE [LARGE SCALE GENOMIC DNA]</scope>
    <source>
        <strain evidence="2 3">M1-21</strain>
    </source>
</reference>
<evidence type="ECO:0000313" key="2">
    <source>
        <dbReference type="EMBL" id="MEN3067155.1"/>
    </source>
</evidence>
<comment type="caution">
    <text evidence="2">The sequence shown here is derived from an EMBL/GenBank/DDBJ whole genome shotgun (WGS) entry which is preliminary data.</text>
</comment>
<keyword evidence="1" id="KW-1133">Transmembrane helix</keyword>
<protein>
    <submittedName>
        <fullName evidence="2">NusG domain II-containing protein</fullName>
    </submittedName>
</protein>
<dbReference type="Proteomes" id="UP001410394">
    <property type="component" value="Unassembled WGS sequence"/>
</dbReference>
<evidence type="ECO:0000313" key="3">
    <source>
        <dbReference type="Proteomes" id="UP001410394"/>
    </source>
</evidence>
<keyword evidence="1" id="KW-0472">Membrane</keyword>